<evidence type="ECO:0000313" key="2">
    <source>
        <dbReference type="EMBL" id="EEC95357.1"/>
    </source>
</evidence>
<dbReference type="InterPro" id="IPR051161">
    <property type="entry name" value="Mannose-6P_isomerase_type2"/>
</dbReference>
<dbReference type="InterPro" id="IPR014710">
    <property type="entry name" value="RmlC-like_jellyroll"/>
</dbReference>
<dbReference type="InterPro" id="IPR001538">
    <property type="entry name" value="Man6P_isomerase-2_C"/>
</dbReference>
<dbReference type="Proteomes" id="UP000005510">
    <property type="component" value="Unassembled WGS sequence"/>
</dbReference>
<comment type="caution">
    <text evidence="2">The sequence shown here is derived from an EMBL/GenBank/DDBJ whole genome shotgun (WGS) entry which is preliminary data.</text>
</comment>
<dbReference type="PANTHER" id="PTHR46390:SF1">
    <property type="entry name" value="MANNOSE-1-PHOSPHATE GUANYLYLTRANSFERASE"/>
    <property type="match status" value="1"/>
</dbReference>
<dbReference type="GO" id="GO:0005976">
    <property type="term" value="P:polysaccharide metabolic process"/>
    <property type="evidence" value="ECO:0007669"/>
    <property type="project" value="InterPro"/>
</dbReference>
<dbReference type="GO" id="GO:0004475">
    <property type="term" value="F:mannose-1-phosphate guanylyltransferase (GTP) activity"/>
    <property type="evidence" value="ECO:0007669"/>
    <property type="project" value="TreeGrafter"/>
</dbReference>
<dbReference type="STRING" id="537006.PRABACTJOHN_03248"/>
<proteinExistence type="predicted"/>
<gene>
    <name evidence="2" type="ORF">PRABACTJOHN_03248</name>
</gene>
<dbReference type="HOGENOM" id="CLU_1609245_0_0_10"/>
<dbReference type="SUPFAM" id="SSF51182">
    <property type="entry name" value="RmlC-like cupins"/>
    <property type="match status" value="1"/>
</dbReference>
<dbReference type="InterPro" id="IPR011051">
    <property type="entry name" value="RmlC_Cupin_sf"/>
</dbReference>
<reference evidence="2 3" key="2">
    <citation type="submission" date="2008-10" db="EMBL/GenBank/DDBJ databases">
        <authorList>
            <person name="Fulton L."/>
            <person name="Clifton S."/>
            <person name="Fulton B."/>
            <person name="Xu J."/>
            <person name="Minx P."/>
            <person name="Pepin K.H."/>
            <person name="Johnson M."/>
            <person name="Bhonagiri V."/>
            <person name="Nash W.E."/>
            <person name="Mardis E.R."/>
            <person name="Wilson R.K."/>
        </authorList>
    </citation>
    <scope>NUCLEOTIDE SEQUENCE [LARGE SCALE GENOMIC DNA]</scope>
    <source>
        <strain evidence="2 3">DSM 18315</strain>
    </source>
</reference>
<dbReference type="Pfam" id="PF01050">
    <property type="entry name" value="MannoseP_isomer"/>
    <property type="match status" value="1"/>
</dbReference>
<reference evidence="2 3" key="1">
    <citation type="submission" date="2008-10" db="EMBL/GenBank/DDBJ databases">
        <title>Draft genome sequence of Parabacteroides johnsonii (DSM 18315).</title>
        <authorList>
            <person name="Sudarsanam P."/>
            <person name="Ley R."/>
            <person name="Guruge J."/>
            <person name="Turnbaugh P.J."/>
            <person name="Mahowald M."/>
            <person name="Liep D."/>
            <person name="Gordon J."/>
        </authorList>
    </citation>
    <scope>NUCLEOTIDE SEQUENCE [LARGE SCALE GENOMIC DNA]</scope>
    <source>
        <strain evidence="2 3">DSM 18315</strain>
    </source>
</reference>
<feature type="domain" description="Mannose-6-phosphate isomerase type II C-terminal" evidence="1">
    <location>
        <begin position="54"/>
        <end position="161"/>
    </location>
</feature>
<dbReference type="GO" id="GO:0009298">
    <property type="term" value="P:GDP-mannose biosynthetic process"/>
    <property type="evidence" value="ECO:0007669"/>
    <property type="project" value="TreeGrafter"/>
</dbReference>
<evidence type="ECO:0000313" key="3">
    <source>
        <dbReference type="Proteomes" id="UP000005510"/>
    </source>
</evidence>
<protein>
    <submittedName>
        <fullName evidence="2">Cupin domain protein</fullName>
    </submittedName>
</protein>
<dbReference type="EMBL" id="ABYH01000350">
    <property type="protein sequence ID" value="EEC95357.1"/>
    <property type="molecule type" value="Genomic_DNA"/>
</dbReference>
<organism evidence="2 3">
    <name type="scientific">Parabacteroides johnsonii DSM 18315</name>
    <dbReference type="NCBI Taxonomy" id="537006"/>
    <lineage>
        <taxon>Bacteria</taxon>
        <taxon>Pseudomonadati</taxon>
        <taxon>Bacteroidota</taxon>
        <taxon>Bacteroidia</taxon>
        <taxon>Bacteroidales</taxon>
        <taxon>Tannerellaceae</taxon>
        <taxon>Parabacteroides</taxon>
    </lineage>
</organism>
<dbReference type="PANTHER" id="PTHR46390">
    <property type="entry name" value="MANNOSE-1-PHOSPHATE GUANYLYLTRANSFERASE"/>
    <property type="match status" value="1"/>
</dbReference>
<dbReference type="AlphaFoldDB" id="B7BDX3"/>
<sequence length="165" mass="18906">MSLLHMNKKTIIHPEHNQMSPAVPCLHEGKGAELPYVACQNSDSHYANDSDSSYVEQPWGTYKVITRFTSRSGTRFLVRHVCIHNGESFRYQRHSHREEIWTIMDGTGCFVLDGKTKVLQGGDVIHIHKGQKHAIKSVTELELIELQIGDDLSEDDIECFEWIWS</sequence>
<accession>B7BDX3</accession>
<evidence type="ECO:0000259" key="1">
    <source>
        <dbReference type="Pfam" id="PF01050"/>
    </source>
</evidence>
<dbReference type="CDD" id="cd02213">
    <property type="entry name" value="cupin_PMI_typeII_C"/>
    <property type="match status" value="1"/>
</dbReference>
<name>B7BDX3_9BACT</name>
<dbReference type="Gene3D" id="2.60.120.10">
    <property type="entry name" value="Jelly Rolls"/>
    <property type="match status" value="1"/>
</dbReference>